<dbReference type="Pfam" id="PF08801">
    <property type="entry name" value="Nucleoporin_N"/>
    <property type="match status" value="1"/>
</dbReference>
<keyword evidence="6" id="KW-0811">Translocation</keyword>
<evidence type="ECO:0000259" key="10">
    <source>
        <dbReference type="Pfam" id="PF08801"/>
    </source>
</evidence>
<proteinExistence type="inferred from homology"/>
<accession>A0A9P6EQB4</accession>
<comment type="subcellular location">
    <subcellularLocation>
        <location evidence="1">Nucleus envelope</location>
    </subcellularLocation>
</comment>
<dbReference type="InterPro" id="IPR015943">
    <property type="entry name" value="WD40/YVTN_repeat-like_dom_sf"/>
</dbReference>
<keyword evidence="5" id="KW-0653">Protein transport</keyword>
<dbReference type="InterPro" id="IPR007187">
    <property type="entry name" value="Nucleoporin_Nup133/Nup155_C"/>
</dbReference>
<evidence type="ECO:0000256" key="6">
    <source>
        <dbReference type="ARBA" id="ARBA00023010"/>
    </source>
</evidence>
<evidence type="ECO:0000256" key="3">
    <source>
        <dbReference type="ARBA" id="ARBA00022448"/>
    </source>
</evidence>
<feature type="region of interest" description="Disordered" evidence="8">
    <location>
        <begin position="1"/>
        <end position="45"/>
    </location>
</feature>
<dbReference type="GO" id="GO:0000972">
    <property type="term" value="P:transcription-dependent tethering of RNA polymerase II gene DNA at nuclear periphery"/>
    <property type="evidence" value="ECO:0007669"/>
    <property type="project" value="TreeGrafter"/>
</dbReference>
<feature type="domain" description="Nucleoporin Nup133/Nup155-like N-terminal" evidence="10">
    <location>
        <begin position="80"/>
        <end position="427"/>
    </location>
</feature>
<keyword evidence="7" id="KW-0539">Nucleus</keyword>
<dbReference type="Gene3D" id="1.20.58.1380">
    <property type="match status" value="1"/>
</dbReference>
<evidence type="ECO:0000313" key="12">
    <source>
        <dbReference type="Proteomes" id="UP000807306"/>
    </source>
</evidence>
<dbReference type="PANTHER" id="PTHR13405:SF11">
    <property type="entry name" value="NUCLEAR PORE COMPLEX PROTEIN NUP133"/>
    <property type="match status" value="1"/>
</dbReference>
<feature type="domain" description="Nucleoporin Nup133/Nup155-like C-terminal" evidence="9">
    <location>
        <begin position="747"/>
        <end position="1112"/>
    </location>
</feature>
<dbReference type="GO" id="GO:0016973">
    <property type="term" value="P:poly(A)+ mRNA export from nucleus"/>
    <property type="evidence" value="ECO:0007669"/>
    <property type="project" value="TreeGrafter"/>
</dbReference>
<gene>
    <name evidence="11" type="ORF">CPB83DRAFT_903494</name>
</gene>
<dbReference type="Gene3D" id="2.130.10.10">
    <property type="entry name" value="YVTN repeat-like/Quinoprotein amine dehydrogenase"/>
    <property type="match status" value="1"/>
</dbReference>
<evidence type="ECO:0000256" key="1">
    <source>
        <dbReference type="ARBA" id="ARBA00004259"/>
    </source>
</evidence>
<evidence type="ECO:0000256" key="7">
    <source>
        <dbReference type="ARBA" id="ARBA00023242"/>
    </source>
</evidence>
<dbReference type="Pfam" id="PF03177">
    <property type="entry name" value="Nucleoporin_C"/>
    <property type="match status" value="1"/>
</dbReference>
<reference evidence="11" key="1">
    <citation type="submission" date="2020-11" db="EMBL/GenBank/DDBJ databases">
        <authorList>
            <consortium name="DOE Joint Genome Institute"/>
            <person name="Ahrendt S."/>
            <person name="Riley R."/>
            <person name="Andreopoulos W."/>
            <person name="Labutti K."/>
            <person name="Pangilinan J."/>
            <person name="Ruiz-Duenas F.J."/>
            <person name="Barrasa J.M."/>
            <person name="Sanchez-Garcia M."/>
            <person name="Camarero S."/>
            <person name="Miyauchi S."/>
            <person name="Serrano A."/>
            <person name="Linde D."/>
            <person name="Babiker R."/>
            <person name="Drula E."/>
            <person name="Ayuso-Fernandez I."/>
            <person name="Pacheco R."/>
            <person name="Padilla G."/>
            <person name="Ferreira P."/>
            <person name="Barriuso J."/>
            <person name="Kellner H."/>
            <person name="Castanera R."/>
            <person name="Alfaro M."/>
            <person name="Ramirez L."/>
            <person name="Pisabarro A.G."/>
            <person name="Kuo A."/>
            <person name="Tritt A."/>
            <person name="Lipzen A."/>
            <person name="He G."/>
            <person name="Yan M."/>
            <person name="Ng V."/>
            <person name="Cullen D."/>
            <person name="Martin F."/>
            <person name="Rosso M.-N."/>
            <person name="Henrissat B."/>
            <person name="Hibbett D."/>
            <person name="Martinez A.T."/>
            <person name="Grigoriev I.V."/>
        </authorList>
    </citation>
    <scope>NUCLEOTIDE SEQUENCE</scope>
    <source>
        <strain evidence="11">CBS 506.95</strain>
    </source>
</reference>
<dbReference type="GO" id="GO:0006606">
    <property type="term" value="P:protein import into nucleus"/>
    <property type="evidence" value="ECO:0007669"/>
    <property type="project" value="TreeGrafter"/>
</dbReference>
<organism evidence="11 12">
    <name type="scientific">Crepidotus variabilis</name>
    <dbReference type="NCBI Taxonomy" id="179855"/>
    <lineage>
        <taxon>Eukaryota</taxon>
        <taxon>Fungi</taxon>
        <taxon>Dikarya</taxon>
        <taxon>Basidiomycota</taxon>
        <taxon>Agaricomycotina</taxon>
        <taxon>Agaricomycetes</taxon>
        <taxon>Agaricomycetidae</taxon>
        <taxon>Agaricales</taxon>
        <taxon>Agaricineae</taxon>
        <taxon>Crepidotaceae</taxon>
        <taxon>Crepidotus</taxon>
    </lineage>
</organism>
<evidence type="ECO:0000313" key="11">
    <source>
        <dbReference type="EMBL" id="KAF9533020.1"/>
    </source>
</evidence>
<protein>
    <submittedName>
        <fullName evidence="11">Uncharacterized protein</fullName>
    </submittedName>
</protein>
<dbReference type="Proteomes" id="UP000807306">
    <property type="component" value="Unassembled WGS sequence"/>
</dbReference>
<name>A0A9P6EQB4_9AGAR</name>
<dbReference type="SUPFAM" id="SSF117289">
    <property type="entry name" value="Nucleoporin domain"/>
    <property type="match status" value="1"/>
</dbReference>
<dbReference type="InterPro" id="IPR037624">
    <property type="entry name" value="Nup133-like"/>
</dbReference>
<dbReference type="GO" id="GO:0017056">
    <property type="term" value="F:structural constituent of nuclear pore"/>
    <property type="evidence" value="ECO:0007669"/>
    <property type="project" value="InterPro"/>
</dbReference>
<dbReference type="GO" id="GO:0031080">
    <property type="term" value="C:nuclear pore outer ring"/>
    <property type="evidence" value="ECO:0007669"/>
    <property type="project" value="TreeGrafter"/>
</dbReference>
<dbReference type="AlphaFoldDB" id="A0A9P6EQB4"/>
<comment type="caution">
    <text evidence="11">The sequence shown here is derived from an EMBL/GenBank/DDBJ whole genome shotgun (WGS) entry which is preliminary data.</text>
</comment>
<evidence type="ECO:0000256" key="8">
    <source>
        <dbReference type="SAM" id="MobiDB-lite"/>
    </source>
</evidence>
<dbReference type="OrthoDB" id="103454at2759"/>
<dbReference type="InterPro" id="IPR014908">
    <property type="entry name" value="Nucleoporin_Nup133/Nup155_N"/>
</dbReference>
<keyword evidence="12" id="KW-1185">Reference proteome</keyword>
<evidence type="ECO:0000256" key="4">
    <source>
        <dbReference type="ARBA" id="ARBA00022816"/>
    </source>
</evidence>
<comment type="similarity">
    <text evidence="2">Belongs to the nucleoporin Nup133 family.</text>
</comment>
<sequence>MATFSSSPAPRKSSRLQPRGSSPARRSRLAATPSFTNDGNSTTSAMDIDERASTITDRSLSRMGGDMLFAKTDEMSVLFYASLPLEVKQVLRVSDFKTDPYSGEIDTTTGFALVTSVQTCFVWQHAQALKGIPTCYIFACPQDVALRPPFHALVPQGSSREPGLILVSAGGRIRFWDSIGIGLAGGENFSASQLEDMVYDEEVTNLVRADAQTYILSTSYGRLYRLVLSSTGGKYHLTCRAFARPTATGAFSRLIPSFFASGSNPAYDVKDKAKHIHAVALGLQSANGDRQIWALANGRVQQWNMKFEGWEDILLEHDLVELLSEEVTRKFDVGDRDPSQDLELSDLAVFGDGNIALLISYSGKEVSDDFRRLYALAELRPSGTGFSPISLKSVPYQTTSQPGPPVHPRIQLIYGGSIVSVQFGDAVALCARDSEYRDRLELKSANDRTLGVGVSPTNNFLIILTATTMMKVSLELEKIQGFRPEIGRTNLIKSTMMQAILYGAAPVNPLRFSFPPDLNEDALMQGAEQLSSAVLRSDPEVVQQSPDMTAQLGRRKERLSWLISFINENAVLVKMSQRSRQQLATDAEKLYAAHQLWLNYNQFLSTPHSQSVLKDCVTAYMRDLGDNSHEDVMRAFFRSYIGDLGRLLKKVAEIVNTQARSPTGNVQTLLPEANRVVVTVMRSAFEYRTYNEAVYGVDTPMIKAWTSRPSIIDAVLSLFDLTTKAVETGTSRGKDKEPSSQLPALAAALFESIKERLDWLMSTGKDNQRDADELQQRFAVLRPEVLETLRRCGYEQAAFTLAEQYQDFASLVSLCHRETVYPPEDNPHLERIQGYIEKFKEDFTTELFQWYIQNGELRTMFEQEPSTSKFLDSFFRERPHPSISWIHDLGKERFDFAATALLLDADTATNLEAKQLMLSIGKLAQLSSMQETNDPDDTVLDSFHDGLDFISVHENLQQEFRSALASVRGRQSVDGQIETILKEKGIRVAGKPAFTHIFKDLLRQLLQGRALSTEDAVDLMTLKDNSESVEDYATSLHLLTNVKSLPEARRISAFRTVWRRVYLHDDWETLQKTSDVSDDDLNARYQETALYSILVSALQREDGPLVQPSEALIIPTPEEMASRWPGMSTDQIEALGGDYISEQDRLGDLELDDVFTRIHELAAHAVELAEDR</sequence>
<evidence type="ECO:0000259" key="9">
    <source>
        <dbReference type="Pfam" id="PF03177"/>
    </source>
</evidence>
<keyword evidence="4" id="KW-0509">mRNA transport</keyword>
<evidence type="ECO:0000256" key="5">
    <source>
        <dbReference type="ARBA" id="ARBA00022927"/>
    </source>
</evidence>
<feature type="compositionally biased region" description="Polar residues" evidence="8">
    <location>
        <begin position="33"/>
        <end position="45"/>
    </location>
</feature>
<dbReference type="PANTHER" id="PTHR13405">
    <property type="entry name" value="NUCLEAR PORE COMPLEX PROTEIN NUP133"/>
    <property type="match status" value="1"/>
</dbReference>
<dbReference type="EMBL" id="MU157830">
    <property type="protein sequence ID" value="KAF9533020.1"/>
    <property type="molecule type" value="Genomic_DNA"/>
</dbReference>
<keyword evidence="3" id="KW-0813">Transport</keyword>
<evidence type="ECO:0000256" key="2">
    <source>
        <dbReference type="ARBA" id="ARBA00005569"/>
    </source>
</evidence>